<dbReference type="EMBL" id="GBXM01080514">
    <property type="protein sequence ID" value="JAH28063.1"/>
    <property type="molecule type" value="Transcribed_RNA"/>
</dbReference>
<dbReference type="AlphaFoldDB" id="A0A0E9RIA0"/>
<feature type="compositionally biased region" description="Basic and acidic residues" evidence="1">
    <location>
        <begin position="1"/>
        <end position="16"/>
    </location>
</feature>
<feature type="region of interest" description="Disordered" evidence="1">
    <location>
        <begin position="1"/>
        <end position="22"/>
    </location>
</feature>
<evidence type="ECO:0000256" key="1">
    <source>
        <dbReference type="SAM" id="MobiDB-lite"/>
    </source>
</evidence>
<proteinExistence type="predicted"/>
<reference evidence="2" key="2">
    <citation type="journal article" date="2015" name="Fish Shellfish Immunol.">
        <title>Early steps in the European eel (Anguilla anguilla)-Vibrio vulnificus interaction in the gills: Role of the RtxA13 toxin.</title>
        <authorList>
            <person name="Callol A."/>
            <person name="Pajuelo D."/>
            <person name="Ebbesson L."/>
            <person name="Teles M."/>
            <person name="MacKenzie S."/>
            <person name="Amaro C."/>
        </authorList>
    </citation>
    <scope>NUCLEOTIDE SEQUENCE</scope>
</reference>
<accession>A0A0E9RIA0</accession>
<organism evidence="2">
    <name type="scientific">Anguilla anguilla</name>
    <name type="common">European freshwater eel</name>
    <name type="synonym">Muraena anguilla</name>
    <dbReference type="NCBI Taxonomy" id="7936"/>
    <lineage>
        <taxon>Eukaryota</taxon>
        <taxon>Metazoa</taxon>
        <taxon>Chordata</taxon>
        <taxon>Craniata</taxon>
        <taxon>Vertebrata</taxon>
        <taxon>Euteleostomi</taxon>
        <taxon>Actinopterygii</taxon>
        <taxon>Neopterygii</taxon>
        <taxon>Teleostei</taxon>
        <taxon>Anguilliformes</taxon>
        <taxon>Anguillidae</taxon>
        <taxon>Anguilla</taxon>
    </lineage>
</organism>
<name>A0A0E9RIA0_ANGAN</name>
<evidence type="ECO:0000313" key="2">
    <source>
        <dbReference type="EMBL" id="JAH28063.1"/>
    </source>
</evidence>
<sequence>MTPEQHVVHDRIEKLTRTHRKM</sequence>
<protein>
    <submittedName>
        <fullName evidence="2">Uncharacterized protein</fullName>
    </submittedName>
</protein>
<reference evidence="2" key="1">
    <citation type="submission" date="2014-11" db="EMBL/GenBank/DDBJ databases">
        <authorList>
            <person name="Amaro Gonzalez C."/>
        </authorList>
    </citation>
    <scope>NUCLEOTIDE SEQUENCE</scope>
</reference>